<accession>A0A8S5LZS1</accession>
<feature type="compositionally biased region" description="Acidic residues" evidence="1">
    <location>
        <begin position="180"/>
        <end position="192"/>
    </location>
</feature>
<proteinExistence type="predicted"/>
<evidence type="ECO:0000256" key="1">
    <source>
        <dbReference type="SAM" id="MobiDB-lite"/>
    </source>
</evidence>
<sequence>MKKFDFEAKKTEMSSDPLPAGGYVAKIVNALIKTYDWGEVLVISFDIDEGEYKDFFRKQFKNSPFEDKKWKGNIRVTVPDKSNQWYESQLKRFGNLIACLEESNDGYHWDWDEAALKGKRVGVLFREREWAYNGNTGWTTEACSILSVQDVKGGKFKVPKAKALPSSQKPAAVDSNADFEVIDNGDDDDLPF</sequence>
<dbReference type="EMBL" id="BK014784">
    <property type="protein sequence ID" value="DAD75476.1"/>
    <property type="molecule type" value="Genomic_DNA"/>
</dbReference>
<reference evidence="2" key="1">
    <citation type="journal article" date="2021" name="Proc. Natl. Acad. Sci. U.S.A.">
        <title>A Catalog of Tens of Thousands of Viruses from Human Metagenomes Reveals Hidden Associations with Chronic Diseases.</title>
        <authorList>
            <person name="Tisza M.J."/>
            <person name="Buck C.B."/>
        </authorList>
    </citation>
    <scope>NUCLEOTIDE SEQUENCE</scope>
    <source>
        <strain evidence="2">CtuvC1</strain>
    </source>
</reference>
<name>A0A8S5LZS1_9CAUD</name>
<organism evidence="2">
    <name type="scientific">Siphoviridae sp. ctuvC1</name>
    <dbReference type="NCBI Taxonomy" id="2826507"/>
    <lineage>
        <taxon>Viruses</taxon>
        <taxon>Duplodnaviria</taxon>
        <taxon>Heunggongvirae</taxon>
        <taxon>Uroviricota</taxon>
        <taxon>Caudoviricetes</taxon>
    </lineage>
</organism>
<protein>
    <submittedName>
        <fullName evidence="2">Uncharacterized protein</fullName>
    </submittedName>
</protein>
<evidence type="ECO:0000313" key="2">
    <source>
        <dbReference type="EMBL" id="DAD75476.1"/>
    </source>
</evidence>
<feature type="region of interest" description="Disordered" evidence="1">
    <location>
        <begin position="165"/>
        <end position="192"/>
    </location>
</feature>